<accession>A0A9P3LLU6</accession>
<reference evidence="1 2" key="1">
    <citation type="submission" date="2021-08" db="EMBL/GenBank/DDBJ databases">
        <title>Draft Genome Sequence of Phanerochaete sordida strain YK-624.</title>
        <authorList>
            <person name="Mori T."/>
            <person name="Dohra H."/>
            <person name="Suzuki T."/>
            <person name="Kawagishi H."/>
            <person name="Hirai H."/>
        </authorList>
    </citation>
    <scope>NUCLEOTIDE SEQUENCE [LARGE SCALE GENOMIC DNA]</scope>
    <source>
        <strain evidence="1 2">YK-624</strain>
    </source>
</reference>
<organism evidence="1 2">
    <name type="scientific">Phanerochaete sordida</name>
    <dbReference type="NCBI Taxonomy" id="48140"/>
    <lineage>
        <taxon>Eukaryota</taxon>
        <taxon>Fungi</taxon>
        <taxon>Dikarya</taxon>
        <taxon>Basidiomycota</taxon>
        <taxon>Agaricomycotina</taxon>
        <taxon>Agaricomycetes</taxon>
        <taxon>Polyporales</taxon>
        <taxon>Phanerochaetaceae</taxon>
        <taxon>Phanerochaete</taxon>
    </lineage>
</organism>
<dbReference type="Proteomes" id="UP000703269">
    <property type="component" value="Unassembled WGS sequence"/>
</dbReference>
<keyword evidence="2" id="KW-1185">Reference proteome</keyword>
<comment type="caution">
    <text evidence="1">The sequence shown here is derived from an EMBL/GenBank/DDBJ whole genome shotgun (WGS) entry which is preliminary data.</text>
</comment>
<evidence type="ECO:0000313" key="2">
    <source>
        <dbReference type="Proteomes" id="UP000703269"/>
    </source>
</evidence>
<dbReference type="AlphaFoldDB" id="A0A9P3LLU6"/>
<name>A0A9P3LLU6_9APHY</name>
<protein>
    <submittedName>
        <fullName evidence="1">Uncharacterized protein</fullName>
    </submittedName>
</protein>
<sequence length="232" mass="25147">MSDYSSTVTIVNRAIKAHRLDVIYSHAHDGRWEMHPRMFIKPTGSDTFMVHSEPGGSGGRVGYKTVSGSVIEIRFRCGPEGNTVDVDAGRLIGAVTYNELGNPLLCAVSLVGDSSVSNTVPLGSATLYMQAGGGPPTLTCIGSSRLRGRWITQPRPVILADERDIIRLAPDKTGVAEGNVTWKLDNGGTVKVYFKCCARTGNVVELPNDQMNIRLDFNTWGDLNAHMQLLQS</sequence>
<proteinExistence type="predicted"/>
<evidence type="ECO:0000313" key="1">
    <source>
        <dbReference type="EMBL" id="GJE99730.1"/>
    </source>
</evidence>
<dbReference type="EMBL" id="BPQB01000118">
    <property type="protein sequence ID" value="GJE99730.1"/>
    <property type="molecule type" value="Genomic_DNA"/>
</dbReference>
<gene>
    <name evidence="1" type="ORF">PsYK624_160010</name>
</gene>